<proteinExistence type="predicted"/>
<organism evidence="3 4">
    <name type="scientific">Mucilaginibacter celer</name>
    <dbReference type="NCBI Taxonomy" id="2305508"/>
    <lineage>
        <taxon>Bacteria</taxon>
        <taxon>Pseudomonadati</taxon>
        <taxon>Bacteroidota</taxon>
        <taxon>Sphingobacteriia</taxon>
        <taxon>Sphingobacteriales</taxon>
        <taxon>Sphingobacteriaceae</taxon>
        <taxon>Mucilaginibacter</taxon>
    </lineage>
</organism>
<gene>
    <name evidence="3" type="ORF">HYN43_028875</name>
</gene>
<dbReference type="OrthoDB" id="723689at2"/>
<name>A0A494VY58_9SPHI</name>
<accession>A0A494VY58</accession>
<feature type="coiled-coil region" evidence="1">
    <location>
        <begin position="563"/>
        <end position="590"/>
    </location>
</feature>
<sequence>MNSYNDNLRTGVITALQSQELELKQVQAQYNAAMFTLYYAQGAEITASEKVLAAQRDLDNFKAPLKNQAVDNSNIANNLILSAGQAGTYVKQAVTNTAVSASNVQIAANAIIKLASDVGAIYSIVNAADFDTNIYALAKKAYNVINDTAYNAELVSQTSMEASMRTSEVSVSTVVDKAKIVKAGMDNILKITSTDFDNASEMVRNASVNLSDVSAKEKLAEGAFSDVNVEYAASRRAYKAINNQLNLNLTVTFPDPLVQNLGFTVAFDMVQVPFPIEMINILPLPSAPYPMSTYYIMVVKESKKSIFSLSVAENIQMLQGNNFIAVDQASIDGYTAKQAITINELNDTDNDALVPGTSYVVFVYGIYQDGYKKDVNDFDEFLSAPSAPFVMTTVLTSVDSGDINVERLAEGDNPPADKNATELLSFSIAPQLNIPVQYRCMFLPEEKMLTSSLIKKALITVKGQAEAEKQVDAMKNIVLEYDPQIAELESRINMLSIQAQLDGGDTTQKTAANTTATTQTVPVDGNPPATDTAPAAVAGDTPAAPGPVDNRPAGNLAPTGDSIDSLTQQLEQIKAEKEAAKLVLDTTEEDKVGFFFNVTLAEGVLAGNYSIATIADGGKENETAQQSYQVYIDSSVTDNFGNLLVDGISYIPVILSIYQGNTEVNDDQYTSTISDYENTESFVYYAEKEKPVVEPANTSNQ</sequence>
<dbReference type="RefSeq" id="WP_119407284.1">
    <property type="nucleotide sequence ID" value="NZ_CP032869.1"/>
</dbReference>
<evidence type="ECO:0000256" key="2">
    <source>
        <dbReference type="SAM" id="MobiDB-lite"/>
    </source>
</evidence>
<dbReference type="EMBL" id="CP032869">
    <property type="protein sequence ID" value="AYL99041.1"/>
    <property type="molecule type" value="Genomic_DNA"/>
</dbReference>
<dbReference type="KEGG" id="muh:HYN43_028875"/>
<protein>
    <submittedName>
        <fullName evidence="3">Uncharacterized protein</fullName>
    </submittedName>
</protein>
<feature type="compositionally biased region" description="Low complexity" evidence="2">
    <location>
        <begin position="527"/>
        <end position="549"/>
    </location>
</feature>
<dbReference type="AlphaFoldDB" id="A0A494VY58"/>
<evidence type="ECO:0000256" key="1">
    <source>
        <dbReference type="SAM" id="Coils"/>
    </source>
</evidence>
<keyword evidence="4" id="KW-1185">Reference proteome</keyword>
<reference evidence="3 4" key="1">
    <citation type="submission" date="2018-10" db="EMBL/GenBank/DDBJ databases">
        <title>Genome sequencing of Mucilaginibacter sp. HYN0043.</title>
        <authorList>
            <person name="Kim M."/>
            <person name="Yi H."/>
        </authorList>
    </citation>
    <scope>NUCLEOTIDE SEQUENCE [LARGE SCALE GENOMIC DNA]</scope>
    <source>
        <strain evidence="3 4">HYN0043</strain>
    </source>
</reference>
<evidence type="ECO:0000313" key="4">
    <source>
        <dbReference type="Proteomes" id="UP000270046"/>
    </source>
</evidence>
<keyword evidence="1" id="KW-0175">Coiled coil</keyword>
<dbReference type="Proteomes" id="UP000270046">
    <property type="component" value="Chromosome"/>
</dbReference>
<evidence type="ECO:0000313" key="3">
    <source>
        <dbReference type="EMBL" id="AYL99041.1"/>
    </source>
</evidence>
<feature type="region of interest" description="Disordered" evidence="2">
    <location>
        <begin position="516"/>
        <end position="562"/>
    </location>
</feature>